<sequence length="148" mass="15682">MFRLGPARSTKPQRAGVQPIFLHAGLGGKSAHLPLLAWCAGLGPACSQVPREKSRATTSTSPEIKSPGTLHKDVGGAGTKVSEKTVGGVGTATLTTLSSINNASNTGRNKNNPVSHEVSYNTIVGWDESKRSSRIDRSWMIRHPGARR</sequence>
<organism evidence="2 3">
    <name type="scientific">Atta colombica</name>
    <dbReference type="NCBI Taxonomy" id="520822"/>
    <lineage>
        <taxon>Eukaryota</taxon>
        <taxon>Metazoa</taxon>
        <taxon>Ecdysozoa</taxon>
        <taxon>Arthropoda</taxon>
        <taxon>Hexapoda</taxon>
        <taxon>Insecta</taxon>
        <taxon>Pterygota</taxon>
        <taxon>Neoptera</taxon>
        <taxon>Endopterygota</taxon>
        <taxon>Hymenoptera</taxon>
        <taxon>Apocrita</taxon>
        <taxon>Aculeata</taxon>
        <taxon>Formicoidea</taxon>
        <taxon>Formicidae</taxon>
        <taxon>Myrmicinae</taxon>
        <taxon>Atta</taxon>
    </lineage>
</organism>
<name>A0A151I308_9HYME</name>
<protein>
    <submittedName>
        <fullName evidence="2">Uncharacterized protein</fullName>
    </submittedName>
</protein>
<accession>A0A151I308</accession>
<proteinExistence type="predicted"/>
<gene>
    <name evidence="2" type="ORF">ALC53_07440</name>
</gene>
<dbReference type="Proteomes" id="UP000078540">
    <property type="component" value="Unassembled WGS sequence"/>
</dbReference>
<evidence type="ECO:0000256" key="1">
    <source>
        <dbReference type="SAM" id="MobiDB-lite"/>
    </source>
</evidence>
<dbReference type="EMBL" id="KQ976520">
    <property type="protein sequence ID" value="KYM82096.1"/>
    <property type="molecule type" value="Genomic_DNA"/>
</dbReference>
<keyword evidence="3" id="KW-1185">Reference proteome</keyword>
<evidence type="ECO:0000313" key="2">
    <source>
        <dbReference type="EMBL" id="KYM82096.1"/>
    </source>
</evidence>
<dbReference type="AlphaFoldDB" id="A0A151I308"/>
<evidence type="ECO:0000313" key="3">
    <source>
        <dbReference type="Proteomes" id="UP000078540"/>
    </source>
</evidence>
<reference evidence="2 3" key="1">
    <citation type="submission" date="2015-09" db="EMBL/GenBank/DDBJ databases">
        <title>Atta colombica WGS genome.</title>
        <authorList>
            <person name="Nygaard S."/>
            <person name="Hu H."/>
            <person name="Boomsma J."/>
            <person name="Zhang G."/>
        </authorList>
    </citation>
    <scope>NUCLEOTIDE SEQUENCE [LARGE SCALE GENOMIC DNA]</scope>
    <source>
        <strain evidence="2">Treedump-2</strain>
        <tissue evidence="2">Whole body</tissue>
    </source>
</reference>
<feature type="region of interest" description="Disordered" evidence="1">
    <location>
        <begin position="49"/>
        <end position="90"/>
    </location>
</feature>